<reference evidence="1 2" key="1">
    <citation type="submission" date="2021-01" db="EMBL/GenBank/DDBJ databases">
        <title>Genomic Encyclopedia of Type Strains, Phase IV (KMG-IV): sequencing the most valuable type-strain genomes for metagenomic binning, comparative biology and taxonomic classification.</title>
        <authorList>
            <person name="Goeker M."/>
        </authorList>
    </citation>
    <scope>NUCLEOTIDE SEQUENCE [LARGE SCALE GENOMIC DNA]</scope>
    <source>
        <strain evidence="1 2">DSM 25879</strain>
    </source>
</reference>
<dbReference type="Proteomes" id="UP000737402">
    <property type="component" value="Unassembled WGS sequence"/>
</dbReference>
<protein>
    <submittedName>
        <fullName evidence="1">Uncharacterized protein</fullName>
    </submittedName>
</protein>
<name>A0ABS2P5H4_9BACI</name>
<evidence type="ECO:0000313" key="2">
    <source>
        <dbReference type="Proteomes" id="UP000737402"/>
    </source>
</evidence>
<keyword evidence="2" id="KW-1185">Reference proteome</keyword>
<dbReference type="EMBL" id="JAFBED010000011">
    <property type="protein sequence ID" value="MBM7621887.1"/>
    <property type="molecule type" value="Genomic_DNA"/>
</dbReference>
<dbReference type="InterPro" id="IPR058870">
    <property type="entry name" value="YuzC"/>
</dbReference>
<organism evidence="1 2">
    <name type="scientific">Sutcliffiella tianshenii</name>
    <dbReference type="NCBI Taxonomy" id="1463404"/>
    <lineage>
        <taxon>Bacteria</taxon>
        <taxon>Bacillati</taxon>
        <taxon>Bacillota</taxon>
        <taxon>Bacilli</taxon>
        <taxon>Bacillales</taxon>
        <taxon>Bacillaceae</taxon>
        <taxon>Sutcliffiella</taxon>
    </lineage>
</organism>
<sequence>MYYHQYPQPHYYPRNTYFPVYPYLNGTYIPKYRSYPGVDPTLFTESAGAMQQLMKEASIILKKLSESKDFASEVMGAAQEGKMEKVDQLLKSTGVHAGVKADYNPDGINLKLSSSVGETECCHLTITLRWR</sequence>
<comment type="caution">
    <text evidence="1">The sequence shown here is derived from an EMBL/GenBank/DDBJ whole genome shotgun (WGS) entry which is preliminary data.</text>
</comment>
<evidence type="ECO:0000313" key="1">
    <source>
        <dbReference type="EMBL" id="MBM7621887.1"/>
    </source>
</evidence>
<gene>
    <name evidence="1" type="ORF">JOC95_003795</name>
</gene>
<dbReference type="RefSeq" id="WP_204418885.1">
    <property type="nucleotide sequence ID" value="NZ_JAFBED010000011.1"/>
</dbReference>
<accession>A0ABS2P5H4</accession>
<dbReference type="Pfam" id="PF26344">
    <property type="entry name" value="YuzC"/>
    <property type="match status" value="1"/>
</dbReference>
<proteinExistence type="predicted"/>